<evidence type="ECO:0000313" key="2">
    <source>
        <dbReference type="Proteomes" id="UP000030653"/>
    </source>
</evidence>
<evidence type="ECO:0000313" key="1">
    <source>
        <dbReference type="EMBL" id="EJT99018.1"/>
    </source>
</evidence>
<protein>
    <submittedName>
        <fullName evidence="1">Uncharacterized protein</fullName>
    </submittedName>
</protein>
<gene>
    <name evidence="1" type="ORF">DACRYDRAFT_17692</name>
</gene>
<sequence length="275" mass="30543">MAPAAPTGNALAKYFGKLTMAQHLILAELVAQAINGQNDPSAPRGFNELHVNIKALSAVINNFLNPSVSELQTVTHKLELKRAVLKVITDQISKLEHERPAAPSSHKRHVVMESSEDAGIAEEELLARKKAKKELSPEQEQTKIKNKLHDLIGYTAKGDVPSKGHELLHPPGKAYLVPDWSLGINEGSNAEIVNQVINLVLQDHQRWCWIMAGANIWVTEKGMEDPDTFSKEIIKLIWVGKERSVVDQNGKVDKHWWKSMCASRALSNVQKKKLG</sequence>
<proteinExistence type="predicted"/>
<organism evidence="1 2">
    <name type="scientific">Dacryopinax primogenitus (strain DJM 731)</name>
    <name type="common">Brown rot fungus</name>
    <dbReference type="NCBI Taxonomy" id="1858805"/>
    <lineage>
        <taxon>Eukaryota</taxon>
        <taxon>Fungi</taxon>
        <taxon>Dikarya</taxon>
        <taxon>Basidiomycota</taxon>
        <taxon>Agaricomycotina</taxon>
        <taxon>Dacrymycetes</taxon>
        <taxon>Dacrymycetales</taxon>
        <taxon>Dacrymycetaceae</taxon>
        <taxon>Dacryopinax</taxon>
    </lineage>
</organism>
<dbReference type="HOGENOM" id="CLU_1012016_0_0_1"/>
<dbReference type="EMBL" id="JH795871">
    <property type="protein sequence ID" value="EJT99018.1"/>
    <property type="molecule type" value="Genomic_DNA"/>
</dbReference>
<reference evidence="1 2" key="1">
    <citation type="journal article" date="2012" name="Science">
        <title>The Paleozoic origin of enzymatic lignin decomposition reconstructed from 31 fungal genomes.</title>
        <authorList>
            <person name="Floudas D."/>
            <person name="Binder M."/>
            <person name="Riley R."/>
            <person name="Barry K."/>
            <person name="Blanchette R.A."/>
            <person name="Henrissat B."/>
            <person name="Martinez A.T."/>
            <person name="Otillar R."/>
            <person name="Spatafora J.W."/>
            <person name="Yadav J.S."/>
            <person name="Aerts A."/>
            <person name="Benoit I."/>
            <person name="Boyd A."/>
            <person name="Carlson A."/>
            <person name="Copeland A."/>
            <person name="Coutinho P.M."/>
            <person name="de Vries R.P."/>
            <person name="Ferreira P."/>
            <person name="Findley K."/>
            <person name="Foster B."/>
            <person name="Gaskell J."/>
            <person name="Glotzer D."/>
            <person name="Gorecki P."/>
            <person name="Heitman J."/>
            <person name="Hesse C."/>
            <person name="Hori C."/>
            <person name="Igarashi K."/>
            <person name="Jurgens J.A."/>
            <person name="Kallen N."/>
            <person name="Kersten P."/>
            <person name="Kohler A."/>
            <person name="Kuees U."/>
            <person name="Kumar T.K.A."/>
            <person name="Kuo A."/>
            <person name="LaButti K."/>
            <person name="Larrondo L.F."/>
            <person name="Lindquist E."/>
            <person name="Ling A."/>
            <person name="Lombard V."/>
            <person name="Lucas S."/>
            <person name="Lundell T."/>
            <person name="Martin R."/>
            <person name="McLaughlin D.J."/>
            <person name="Morgenstern I."/>
            <person name="Morin E."/>
            <person name="Murat C."/>
            <person name="Nagy L.G."/>
            <person name="Nolan M."/>
            <person name="Ohm R.A."/>
            <person name="Patyshakuliyeva A."/>
            <person name="Rokas A."/>
            <person name="Ruiz-Duenas F.J."/>
            <person name="Sabat G."/>
            <person name="Salamov A."/>
            <person name="Samejima M."/>
            <person name="Schmutz J."/>
            <person name="Slot J.C."/>
            <person name="St John F."/>
            <person name="Stenlid J."/>
            <person name="Sun H."/>
            <person name="Sun S."/>
            <person name="Syed K."/>
            <person name="Tsang A."/>
            <person name="Wiebenga A."/>
            <person name="Young D."/>
            <person name="Pisabarro A."/>
            <person name="Eastwood D.C."/>
            <person name="Martin F."/>
            <person name="Cullen D."/>
            <person name="Grigoriev I.V."/>
            <person name="Hibbett D.S."/>
        </authorList>
    </citation>
    <scope>NUCLEOTIDE SEQUENCE [LARGE SCALE GENOMIC DNA]</scope>
    <source>
        <strain evidence="1 2">DJM-731 SS1</strain>
    </source>
</reference>
<dbReference type="Proteomes" id="UP000030653">
    <property type="component" value="Unassembled WGS sequence"/>
</dbReference>
<dbReference type="GeneID" id="63686360"/>
<keyword evidence="2" id="KW-1185">Reference proteome</keyword>
<accession>M5FSU0</accession>
<dbReference type="AlphaFoldDB" id="M5FSU0"/>
<dbReference type="RefSeq" id="XP_040625916.1">
    <property type="nucleotide sequence ID" value="XM_040771298.1"/>
</dbReference>
<name>M5FSU0_DACPD</name>